<dbReference type="PROSITE" id="PS51382">
    <property type="entry name" value="SPX"/>
    <property type="match status" value="1"/>
</dbReference>
<feature type="region of interest" description="Disordered" evidence="3">
    <location>
        <begin position="297"/>
        <end position="334"/>
    </location>
</feature>
<evidence type="ECO:0000259" key="5">
    <source>
        <dbReference type="PROSITE" id="PS51382"/>
    </source>
</evidence>
<dbReference type="Pfam" id="PF03105">
    <property type="entry name" value="SPX"/>
    <property type="match status" value="2"/>
</dbReference>
<dbReference type="GO" id="GO:0070417">
    <property type="term" value="P:cellular response to cold"/>
    <property type="evidence" value="ECO:0007669"/>
    <property type="project" value="UniProtKB-ARBA"/>
</dbReference>
<proteinExistence type="predicted"/>
<evidence type="ECO:0000256" key="4">
    <source>
        <dbReference type="SAM" id="Phobius"/>
    </source>
</evidence>
<evidence type="ECO:0000256" key="1">
    <source>
        <dbReference type="ARBA" id="ARBA00004123"/>
    </source>
</evidence>
<sequence length="395" mass="44765">MNQVQPRVCSERIKAGIETRAKGIKRKISHSIAPSLGIFFLSHILPLSLSLSSSLLLIPFSSSLASSHLFFPLSLSIHRSNSQPHQYNTIQYKKMKFGKSLSNQIEETLPEWRDKFLSYKDLKKRLKLIERPAKRARVADEGSATSPAAVDGEGISAFMTREEIDFMRLLEDELDKFNSFFVEKEEEYIIRQKVRSEISHELQDRVRRVVGKESKEELMKVRKEIVDFHGEMVLLENYSALNYTGLVKILKKYDKRTGALIRLPFIQKVLQQPFFTTDLLYKLVKECEAMLDRLFPTNEPSVSGENGSTHPTPDPKSTSIPPSPSMTNGTGGIPGLEEIENIESMYMKSTVAALRALKEIRSKSSTVSVFSLPPLQSNVLEESWTKVPVLEQTAK</sequence>
<keyword evidence="4" id="KW-0812">Transmembrane</keyword>
<organism evidence="6 7">
    <name type="scientific">Rhynchospora breviuscula</name>
    <dbReference type="NCBI Taxonomy" id="2022672"/>
    <lineage>
        <taxon>Eukaryota</taxon>
        <taxon>Viridiplantae</taxon>
        <taxon>Streptophyta</taxon>
        <taxon>Embryophyta</taxon>
        <taxon>Tracheophyta</taxon>
        <taxon>Spermatophyta</taxon>
        <taxon>Magnoliopsida</taxon>
        <taxon>Liliopsida</taxon>
        <taxon>Poales</taxon>
        <taxon>Cyperaceae</taxon>
        <taxon>Cyperoideae</taxon>
        <taxon>Rhynchosporeae</taxon>
        <taxon>Rhynchospora</taxon>
    </lineage>
</organism>
<protein>
    <recommendedName>
        <fullName evidence="5">SPX domain-containing protein</fullName>
    </recommendedName>
</protein>
<dbReference type="Proteomes" id="UP001151287">
    <property type="component" value="Unassembled WGS sequence"/>
</dbReference>
<feature type="transmembrane region" description="Helical" evidence="4">
    <location>
        <begin position="32"/>
        <end position="49"/>
    </location>
</feature>
<evidence type="ECO:0000313" key="6">
    <source>
        <dbReference type="EMBL" id="KAJ1691280.1"/>
    </source>
</evidence>
<reference evidence="6" key="1">
    <citation type="journal article" date="2022" name="Cell">
        <title>Repeat-based holocentromeres influence genome architecture and karyotype evolution.</title>
        <authorList>
            <person name="Hofstatter P.G."/>
            <person name="Thangavel G."/>
            <person name="Lux T."/>
            <person name="Neumann P."/>
            <person name="Vondrak T."/>
            <person name="Novak P."/>
            <person name="Zhang M."/>
            <person name="Costa L."/>
            <person name="Castellani M."/>
            <person name="Scott A."/>
            <person name="Toegelov H."/>
            <person name="Fuchs J."/>
            <person name="Mata-Sucre Y."/>
            <person name="Dias Y."/>
            <person name="Vanzela A.L.L."/>
            <person name="Huettel B."/>
            <person name="Almeida C.C.S."/>
            <person name="Simkova H."/>
            <person name="Souza G."/>
            <person name="Pedrosa-Harand A."/>
            <person name="Macas J."/>
            <person name="Mayer K.F.X."/>
            <person name="Houben A."/>
            <person name="Marques A."/>
        </authorList>
    </citation>
    <scope>NUCLEOTIDE SEQUENCE</scope>
    <source>
        <strain evidence="6">RhyBre1mFocal</strain>
    </source>
</reference>
<dbReference type="AlphaFoldDB" id="A0A9Q0CCM2"/>
<evidence type="ECO:0000256" key="2">
    <source>
        <dbReference type="ARBA" id="ARBA00023242"/>
    </source>
</evidence>
<comment type="subcellular location">
    <subcellularLocation>
        <location evidence="1">Nucleus</location>
    </subcellularLocation>
</comment>
<accession>A0A9Q0CCM2</accession>
<dbReference type="PANTHER" id="PTHR45978:SF5">
    <property type="entry name" value="SPX DOMAIN-CONTAINING PROTEIN 2"/>
    <property type="match status" value="1"/>
</dbReference>
<keyword evidence="2" id="KW-0539">Nucleus</keyword>
<feature type="domain" description="SPX" evidence="5">
    <location>
        <begin position="95"/>
        <end position="267"/>
    </location>
</feature>
<gene>
    <name evidence="6" type="ORF">LUZ63_015435</name>
</gene>
<dbReference type="PANTHER" id="PTHR45978">
    <property type="entry name" value="SPX DOMAIN-CONTAINING PROTEIN 3"/>
    <property type="match status" value="1"/>
</dbReference>
<evidence type="ECO:0000313" key="7">
    <source>
        <dbReference type="Proteomes" id="UP001151287"/>
    </source>
</evidence>
<comment type="caution">
    <text evidence="6">The sequence shown here is derived from an EMBL/GenBank/DDBJ whole genome shotgun (WGS) entry which is preliminary data.</text>
</comment>
<keyword evidence="7" id="KW-1185">Reference proteome</keyword>
<dbReference type="OrthoDB" id="6493944at2759"/>
<dbReference type="CDD" id="cd14481">
    <property type="entry name" value="SPX_AtSPX1_like"/>
    <property type="match status" value="1"/>
</dbReference>
<keyword evidence="4" id="KW-1133">Transmembrane helix</keyword>
<dbReference type="GO" id="GO:0005634">
    <property type="term" value="C:nucleus"/>
    <property type="evidence" value="ECO:0007669"/>
    <property type="project" value="UniProtKB-SubCell"/>
</dbReference>
<dbReference type="InterPro" id="IPR004331">
    <property type="entry name" value="SPX_dom"/>
</dbReference>
<dbReference type="GO" id="GO:0016036">
    <property type="term" value="P:cellular response to phosphate starvation"/>
    <property type="evidence" value="ECO:0007669"/>
    <property type="project" value="InterPro"/>
</dbReference>
<dbReference type="EMBL" id="JAMQYH010000004">
    <property type="protein sequence ID" value="KAJ1691280.1"/>
    <property type="molecule type" value="Genomic_DNA"/>
</dbReference>
<keyword evidence="4" id="KW-0472">Membrane</keyword>
<dbReference type="InterPro" id="IPR031142">
    <property type="entry name" value="SPX_prot"/>
</dbReference>
<feature type="compositionally biased region" description="Polar residues" evidence="3">
    <location>
        <begin position="298"/>
        <end position="328"/>
    </location>
</feature>
<name>A0A9Q0CCM2_9POAL</name>
<evidence type="ECO:0000256" key="3">
    <source>
        <dbReference type="SAM" id="MobiDB-lite"/>
    </source>
</evidence>